<dbReference type="RefSeq" id="WP_083945245.1">
    <property type="nucleotide sequence ID" value="NZ_FNVJ01000039.1"/>
</dbReference>
<dbReference type="Pfam" id="PF08707">
    <property type="entry name" value="PriCT_2"/>
    <property type="match status" value="1"/>
</dbReference>
<evidence type="ECO:0000256" key="1">
    <source>
        <dbReference type="SAM" id="MobiDB-lite"/>
    </source>
</evidence>
<dbReference type="GO" id="GO:0016817">
    <property type="term" value="F:hydrolase activity, acting on acid anhydrides"/>
    <property type="evidence" value="ECO:0007669"/>
    <property type="project" value="InterPro"/>
</dbReference>
<dbReference type="STRING" id="96773.Tchl_2839"/>
<dbReference type="InterPro" id="IPR014819">
    <property type="entry name" value="PriCT_2"/>
</dbReference>
<sequence length="814" mass="89520">MQGGTDPLPWADLPAYRAEFRARNPLPGAAPAALADRAQWLLWRYEPGETPEKKPRKMPYYADGGRRWKEQGSERDRSHLVPFATALAAAGRGDFDGVGFAFLPGDGLLGIDLDGMIDAGSGEVAERCLSIIQACDSYTEYSPSGTGVHIICAAPADGEVRTFKNNKVGIEVFTGRQYFTFTGRAWSGAPEDVREISQATLRRLYVTVKGKPAAPAGPVAPPVAASAPVAVGGRQRSRAESVALAEEALGFVPPDEYNTWIQVGHALVELGAPGYMVWDAWSSRSPKYAGPDDTAKRWASFKPREISLGTVFGLAEEAGWVSPWAKAKARKPRAAKADRPPVAPAAAVPMPPAPDGAHLDLAPAAMTAPAGAGQDAPGAPPDDDEPPDEWERDLLQKKGDISPCLANAELILSCMREWRGAIGYNEFAEKTEFRRPIPCERNGPDAGEWTDLLDITTAIWLQRKWGVEFSASTVAQAVEVLARKHRFHPVREALEALPPWDGVRRNAHWLSDFLGVEHSEYVGFVGQFFLRGMIKRVMEPGCKFDYCLVLEGEQGRGKSTAARILSWHWFADTDLDLSNKDSLMALPGHWVYEIAELGSLMKAEERKQKSFLSRQDDEYRPPYGKRIIKVPRQSVFIGTTNEEEYLKDVTGARRFWPVMCAGEFDLDGLLAVRELLFAEALYDYRNGERCWPTHDEQRVLFNPEQAKRGMPEPFEDYLYEWVNKQTGPFSMADVAAGPLNLTPDKLTPAVVTRIGITLRKLGCGRVEDRLAADPGRRRLYTPPSMNKGRSDIRASAATARVSPPASGEGGCAPF</sequence>
<dbReference type="Proteomes" id="UP000185739">
    <property type="component" value="Chromosome"/>
</dbReference>
<feature type="region of interest" description="Disordered" evidence="1">
    <location>
        <begin position="331"/>
        <end position="390"/>
    </location>
</feature>
<evidence type="ECO:0000313" key="2">
    <source>
        <dbReference type="EMBL" id="APR05662.1"/>
    </source>
</evidence>
<feature type="region of interest" description="Disordered" evidence="1">
    <location>
        <begin position="51"/>
        <end position="74"/>
    </location>
</feature>
<organism evidence="2 3">
    <name type="scientific">Thauera chlorobenzoica</name>
    <dbReference type="NCBI Taxonomy" id="96773"/>
    <lineage>
        <taxon>Bacteria</taxon>
        <taxon>Pseudomonadati</taxon>
        <taxon>Pseudomonadota</taxon>
        <taxon>Betaproteobacteria</taxon>
        <taxon>Rhodocyclales</taxon>
        <taxon>Zoogloeaceae</taxon>
        <taxon>Thauera</taxon>
    </lineage>
</organism>
<gene>
    <name evidence="2" type="ORF">Tchl_2839</name>
</gene>
<evidence type="ECO:0000313" key="3">
    <source>
        <dbReference type="Proteomes" id="UP000185739"/>
    </source>
</evidence>
<reference evidence="2 3" key="1">
    <citation type="submission" date="2016-12" db="EMBL/GenBank/DDBJ databases">
        <title>Complete genome sequence of Thauera chlorobenzoica, a Betaproteobacterium degrading haloaromatics anaerobically to CO2 and halides.</title>
        <authorList>
            <person name="Goris T."/>
            <person name="Mergelsberg M."/>
            <person name="Boll M."/>
        </authorList>
    </citation>
    <scope>NUCLEOTIDE SEQUENCE [LARGE SCALE GENOMIC DNA]</scope>
    <source>
        <strain evidence="2 3">3CB1</strain>
    </source>
</reference>
<dbReference type="EMBL" id="CP018839">
    <property type="protein sequence ID" value="APR05662.1"/>
    <property type="molecule type" value="Genomic_DNA"/>
</dbReference>
<dbReference type="PANTHER" id="PTHR34985">
    <property type="entry name" value="SLR0554 PROTEIN"/>
    <property type="match status" value="1"/>
</dbReference>
<accession>A0A1H5Z408</accession>
<dbReference type="InterPro" id="IPR007936">
    <property type="entry name" value="VapE-like_dom"/>
</dbReference>
<proteinExistence type="predicted"/>
<dbReference type="KEGG" id="tcl:Tchl_2839"/>
<feature type="compositionally biased region" description="Acidic residues" evidence="1">
    <location>
        <begin position="381"/>
        <end position="390"/>
    </location>
</feature>
<feature type="region of interest" description="Disordered" evidence="1">
    <location>
        <begin position="774"/>
        <end position="814"/>
    </location>
</feature>
<dbReference type="AlphaFoldDB" id="A0A1H5Z408"/>
<dbReference type="OrthoDB" id="110640at2"/>
<name>A0A1H5Z408_9RHOO</name>
<dbReference type="Pfam" id="PF05272">
    <property type="entry name" value="VapE-like_dom"/>
    <property type="match status" value="1"/>
</dbReference>
<feature type="compositionally biased region" description="Basic and acidic residues" evidence="1">
    <location>
        <begin position="64"/>
        <end position="74"/>
    </location>
</feature>
<protein>
    <submittedName>
        <fullName evidence="2">DNA primase</fullName>
    </submittedName>
</protein>
<feature type="compositionally biased region" description="Low complexity" evidence="1">
    <location>
        <begin position="359"/>
        <end position="377"/>
    </location>
</feature>
<dbReference type="PANTHER" id="PTHR34985:SF1">
    <property type="entry name" value="SLR0554 PROTEIN"/>
    <property type="match status" value="1"/>
</dbReference>
<keyword evidence="3" id="KW-1185">Reference proteome</keyword>